<dbReference type="GO" id="GO:0000122">
    <property type="term" value="P:negative regulation of transcription by RNA polymerase II"/>
    <property type="evidence" value="ECO:0007669"/>
    <property type="project" value="TreeGrafter"/>
</dbReference>
<dbReference type="InterPro" id="IPR039774">
    <property type="entry name" value="Sin3-like"/>
</dbReference>
<evidence type="ECO:0000313" key="9">
    <source>
        <dbReference type="Proteomes" id="UP000007014"/>
    </source>
</evidence>
<dbReference type="STRING" id="280699.M1V6B2"/>
<keyword evidence="3" id="KW-0677">Repeat</keyword>
<dbReference type="HOGENOM" id="CLU_246381_0_0_1"/>
<evidence type="ECO:0000259" key="7">
    <source>
        <dbReference type="SMART" id="SM00761"/>
    </source>
</evidence>
<gene>
    <name evidence="8" type="ORF">CYME_CMQ125C</name>
</gene>
<dbReference type="PANTHER" id="PTHR12346:SF0">
    <property type="entry name" value="SIN3A, ISOFORM G"/>
    <property type="match status" value="1"/>
</dbReference>
<evidence type="ECO:0000256" key="1">
    <source>
        <dbReference type="ARBA" id="ARBA00004123"/>
    </source>
</evidence>
<evidence type="ECO:0000256" key="4">
    <source>
        <dbReference type="ARBA" id="ARBA00023242"/>
    </source>
</evidence>
<sequence>MEESEDRLLERISGEASLVPPETQTVPLRVEAEPQRPQGSAGLGSSEEAGMILQSTDDRSERAEALRSETENVPRDVTADTMPREGARTIEDELATLVEGAHSHVRETATQPISPTSSQHKTHLEFTEKQVTQNLEPTVSGKNSSSKRESDSTERAGAARTVLKLDPQSEETSAAADRMNQPAETEEGSQARALRVEDALAYLEQVKAQFEDRPRIYAKFLDIMKEFKAQTIDTPGVIEQVTRLFRGYPNLVLGFNTFLPAGYKIELSDCLDAAPVHAETPGPANERDDAKITVAAEDTRARAPYPGAITRPSQHAVPDAYRVAEMSSAMGNAHIRAGPEAFRAFQPSQEPKQLHVPQRVADTVADSAAVVNAQAVGVPPSLSTFNNEEFDHAIQYVNKVKQRFQNQPAIYQRFLNILQAYQRDGEDKFSVLDEVSQIFRGHPDLLEEFKSFLPDSVEDEIESARQITWAKRAASNLGATGGPTKRTKRSRRSETAQGVSLDGRDAPLQAALVPQHLEQTIATAPHASSTAATALSGLSPISYGARAELLFFEKLRERMEAHQFHEFIKCLSLYNQEIIGRTELMSLADELFGHRHILSEAFRTFLDACAPARRSKHPTDAESAMSGVEAALAILEGRAPPSATAPPVDGLWRYKSLSEAAAESRERCDTSYKRIPSEFQSMPCSGRGELEKQVLNDIWVSVPTGSEEGSFKHMRRNQFEDNLFRCEDDRYELDMVIETNAATIHKLEPLAMVIAHMSDEEKAKHMLAEHALSAVHYRAIERVYGAHGPEMVMHVKMQPSVAVPIVLNRLKQKDEEWRRARVEMNKLWREICERNYFKSLDHRSFYFRQSDKRTISVRGLLQDIHDIAEVRTLMEAITVAVFAANIMAGSCDCVAFGCGFGHPALSREFENSWRARQVALQCVHGGTFECAHASLSAACGDSAAAPERDPFAVVSALEPPCLRFRLRLKKAHQDLYALVSFLSHLEYGPMECAHLLQFYAELFGRFFGINLHDPGVRAVETPGECTAPVVREETDSELADVSGLLRNELARAADERSAGDSPAASDSVSRKSSPDENFCAEMDTRDGGNGLDPVILSLSEEVPSVRPGEAPAIKAETGSTSVPGPKRNARVERMRYRNDSVLFADESLYILMRLYEIAFQRLAAARQMAQSQYERQRSARMNEQRQPEAAMDLKSISDSLYNPEGEARAEATLRAPSDIYREYMDMLRRYLSNAIDSQEYEDYCRRVLGPESYVLFTLDKVLFKLVKQAYNTAQSRLVALYFAQEQDLVRGLVPDGDGVTDAEAQALCIAEVSYCIKALQILRDERGGNLYRFQVQDAPGPVGSGASDLEPKEDRATLASTPAILTVTLLTSDEGIPRRRDTAAAAEAAASYLGFFAWQGQHQHQHTLDMLPMAVDARKLYAFERSVVNVPLERSFASWCRRLGHATSSDPDRISLYETWKRQLMLQVLISNGLESKMSLNTNRLVHIGETCDELLRRKQDSFSGESSHMEAAASHQRHASERARRRRLRRWHQLYRQWDAAQKQSTIPVL</sequence>
<protein>
    <submittedName>
        <fullName evidence="8">Probable transcriptional regulator, SIN3</fullName>
    </submittedName>
</protein>
<dbReference type="InterPro" id="IPR013194">
    <property type="entry name" value="HDAC_interact_dom"/>
</dbReference>
<feature type="compositionally biased region" description="Basic and acidic residues" evidence="6">
    <location>
        <begin position="1"/>
        <end position="13"/>
    </location>
</feature>
<comment type="subcellular location">
    <subcellularLocation>
        <location evidence="1 5">Nucleus</location>
    </subcellularLocation>
</comment>
<dbReference type="InterPro" id="IPR003822">
    <property type="entry name" value="PAH"/>
</dbReference>
<reference evidence="8 9" key="1">
    <citation type="journal article" date="2004" name="Nature">
        <title>Genome sequence of the ultrasmall unicellular red alga Cyanidioschyzon merolae 10D.</title>
        <authorList>
            <person name="Matsuzaki M."/>
            <person name="Misumi O."/>
            <person name="Shin-i T."/>
            <person name="Maruyama S."/>
            <person name="Takahara M."/>
            <person name="Miyagishima S."/>
            <person name="Mori T."/>
            <person name="Nishida K."/>
            <person name="Yagisawa F."/>
            <person name="Nishida K."/>
            <person name="Yoshida Y."/>
            <person name="Nishimura Y."/>
            <person name="Nakao S."/>
            <person name="Kobayashi T."/>
            <person name="Momoyama Y."/>
            <person name="Higashiyama T."/>
            <person name="Minoda A."/>
            <person name="Sano M."/>
            <person name="Nomoto H."/>
            <person name="Oishi K."/>
            <person name="Hayashi H."/>
            <person name="Ohta F."/>
            <person name="Nishizaka S."/>
            <person name="Haga S."/>
            <person name="Miura S."/>
            <person name="Morishita T."/>
            <person name="Kabeya Y."/>
            <person name="Terasawa K."/>
            <person name="Suzuki Y."/>
            <person name="Ishii Y."/>
            <person name="Asakawa S."/>
            <person name="Takano H."/>
            <person name="Ohta N."/>
            <person name="Kuroiwa H."/>
            <person name="Tanaka K."/>
            <person name="Shimizu N."/>
            <person name="Sugano S."/>
            <person name="Sato N."/>
            <person name="Nozaki H."/>
            <person name="Ogasawara N."/>
            <person name="Kohara Y."/>
            <person name="Kuroiwa T."/>
        </authorList>
    </citation>
    <scope>NUCLEOTIDE SEQUENCE [LARGE SCALE GENOMIC DNA]</scope>
    <source>
        <strain evidence="8 9">10D</strain>
    </source>
</reference>
<dbReference type="InterPro" id="IPR036600">
    <property type="entry name" value="PAH_sf"/>
</dbReference>
<feature type="compositionally biased region" description="Low complexity" evidence="6">
    <location>
        <begin position="39"/>
        <end position="50"/>
    </location>
</feature>
<dbReference type="OrthoDB" id="10265969at2759"/>
<feature type="region of interest" description="Disordered" evidence="6">
    <location>
        <begin position="1052"/>
        <end position="1090"/>
    </location>
</feature>
<dbReference type="InterPro" id="IPR031693">
    <property type="entry name" value="Sin3_C"/>
</dbReference>
<evidence type="ECO:0000256" key="2">
    <source>
        <dbReference type="ARBA" id="ARBA00022491"/>
    </source>
</evidence>
<dbReference type="SMART" id="SM00761">
    <property type="entry name" value="HDAC_interact"/>
    <property type="match status" value="1"/>
</dbReference>
<dbReference type="Pfam" id="PF02671">
    <property type="entry name" value="PAH"/>
    <property type="match status" value="3"/>
</dbReference>
<dbReference type="OMA" id="FTSENHA"/>
<dbReference type="RefSeq" id="XP_005538071.1">
    <property type="nucleotide sequence ID" value="XM_005538014.1"/>
</dbReference>
<feature type="compositionally biased region" description="Basic and acidic residues" evidence="6">
    <location>
        <begin position="56"/>
        <end position="86"/>
    </location>
</feature>
<feature type="compositionally biased region" description="Polar residues" evidence="6">
    <location>
        <begin position="129"/>
        <end position="144"/>
    </location>
</feature>
<dbReference type="Gene3D" id="1.20.1160.11">
    <property type="entry name" value="Paired amphipathic helix"/>
    <property type="match status" value="3"/>
</dbReference>
<dbReference type="Gramene" id="CMQ125CT">
    <property type="protein sequence ID" value="CMQ125CT"/>
    <property type="gene ID" value="CMQ125C"/>
</dbReference>
<dbReference type="EMBL" id="AP006499">
    <property type="protein sequence ID" value="BAM82035.1"/>
    <property type="molecule type" value="Genomic_DNA"/>
</dbReference>
<feature type="domain" description="Histone deacetylase interacting" evidence="7">
    <location>
        <begin position="664"/>
        <end position="764"/>
    </location>
</feature>
<keyword evidence="2" id="KW-0678">Repressor</keyword>
<dbReference type="GeneID" id="16996564"/>
<accession>M1V6B2</accession>
<dbReference type="GO" id="GO:0000785">
    <property type="term" value="C:chromatin"/>
    <property type="evidence" value="ECO:0007669"/>
    <property type="project" value="TreeGrafter"/>
</dbReference>
<name>M1V6B2_CYAM1</name>
<feature type="region of interest" description="Disordered" evidence="6">
    <location>
        <begin position="475"/>
        <end position="500"/>
    </location>
</feature>
<dbReference type="eggNOG" id="KOG4204">
    <property type="taxonomic scope" value="Eukaryota"/>
</dbReference>
<evidence type="ECO:0000313" key="8">
    <source>
        <dbReference type="EMBL" id="BAM82035.1"/>
    </source>
</evidence>
<dbReference type="GO" id="GO:0003714">
    <property type="term" value="F:transcription corepressor activity"/>
    <property type="evidence" value="ECO:0007669"/>
    <property type="project" value="InterPro"/>
</dbReference>
<dbReference type="SUPFAM" id="SSF47762">
    <property type="entry name" value="PAH2 domain"/>
    <property type="match status" value="3"/>
</dbReference>
<evidence type="ECO:0000256" key="5">
    <source>
        <dbReference type="PROSITE-ProRule" id="PRU00810"/>
    </source>
</evidence>
<keyword evidence="4 5" id="KW-0539">Nucleus</keyword>
<dbReference type="Proteomes" id="UP000007014">
    <property type="component" value="Chromosome 17"/>
</dbReference>
<feature type="region of interest" description="Disordered" evidence="6">
    <location>
        <begin position="101"/>
        <end position="190"/>
    </location>
</feature>
<dbReference type="PROSITE" id="PS51477">
    <property type="entry name" value="PAH"/>
    <property type="match status" value="2"/>
</dbReference>
<evidence type="ECO:0000256" key="3">
    <source>
        <dbReference type="ARBA" id="ARBA00022737"/>
    </source>
</evidence>
<dbReference type="FunFam" id="1.20.1160.11:FF:000001">
    <property type="entry name" value="Paired amphipathic helix protein Sin3"/>
    <property type="match status" value="1"/>
</dbReference>
<organism evidence="8 9">
    <name type="scientific">Cyanidioschyzon merolae (strain NIES-3377 / 10D)</name>
    <name type="common">Unicellular red alga</name>
    <dbReference type="NCBI Taxonomy" id="280699"/>
    <lineage>
        <taxon>Eukaryota</taxon>
        <taxon>Rhodophyta</taxon>
        <taxon>Bangiophyceae</taxon>
        <taxon>Cyanidiales</taxon>
        <taxon>Cyanidiaceae</taxon>
        <taxon>Cyanidioschyzon</taxon>
    </lineage>
</organism>
<proteinExistence type="predicted"/>
<keyword evidence="9" id="KW-1185">Reference proteome</keyword>
<evidence type="ECO:0000256" key="6">
    <source>
        <dbReference type="SAM" id="MobiDB-lite"/>
    </source>
</evidence>
<dbReference type="KEGG" id="cme:CYME_CMQ125C"/>
<dbReference type="GO" id="GO:0000118">
    <property type="term" value="C:histone deacetylase complex"/>
    <property type="evidence" value="ECO:0007669"/>
    <property type="project" value="TreeGrafter"/>
</dbReference>
<reference evidence="8 9" key="2">
    <citation type="journal article" date="2007" name="BMC Biol.">
        <title>A 100%-complete sequence reveals unusually simple genomic features in the hot-spring red alga Cyanidioschyzon merolae.</title>
        <authorList>
            <person name="Nozaki H."/>
            <person name="Takano H."/>
            <person name="Misumi O."/>
            <person name="Terasawa K."/>
            <person name="Matsuzaki M."/>
            <person name="Maruyama S."/>
            <person name="Nishida K."/>
            <person name="Yagisawa F."/>
            <person name="Yoshida Y."/>
            <person name="Fujiwara T."/>
            <person name="Takio S."/>
            <person name="Tamura K."/>
            <person name="Chung S.J."/>
            <person name="Nakamura S."/>
            <person name="Kuroiwa H."/>
            <person name="Tanaka K."/>
            <person name="Sato N."/>
            <person name="Kuroiwa T."/>
        </authorList>
    </citation>
    <scope>NUCLEOTIDE SEQUENCE [LARGE SCALE GENOMIC DNA]</scope>
    <source>
        <strain evidence="8 9">10D</strain>
    </source>
</reference>
<feature type="region of interest" description="Disordered" evidence="6">
    <location>
        <begin position="1"/>
        <end position="86"/>
    </location>
</feature>
<dbReference type="Pfam" id="PF08295">
    <property type="entry name" value="Sin3_corepress"/>
    <property type="match status" value="1"/>
</dbReference>
<feature type="compositionally biased region" description="Polar residues" evidence="6">
    <location>
        <begin position="108"/>
        <end position="119"/>
    </location>
</feature>
<dbReference type="PANTHER" id="PTHR12346">
    <property type="entry name" value="SIN3B-RELATED"/>
    <property type="match status" value="1"/>
</dbReference>
<dbReference type="Pfam" id="PF16879">
    <property type="entry name" value="Sin3a_C"/>
    <property type="match status" value="1"/>
</dbReference>
<dbReference type="FunFam" id="1.20.1160.11:FF:000003">
    <property type="entry name" value="Paired amphipathic helix SIN3-like protein"/>
    <property type="match status" value="1"/>
</dbReference>